<gene>
    <name evidence="3" type="ORF">METESE_01190</name>
</gene>
<dbReference type="Gene3D" id="3.40.190.10">
    <property type="entry name" value="Periplasmic binding protein-like II"/>
    <property type="match status" value="2"/>
</dbReference>
<proteinExistence type="predicted"/>
<dbReference type="Proteomes" id="UP001228113">
    <property type="component" value="Chromosome"/>
</dbReference>
<dbReference type="SUPFAM" id="SSF53850">
    <property type="entry name" value="Periplasmic binding protein-like II"/>
    <property type="match status" value="1"/>
</dbReference>
<dbReference type="InterPro" id="IPR052738">
    <property type="entry name" value="ABC-Tungstate_binding"/>
</dbReference>
<dbReference type="PANTHER" id="PTHR37945">
    <property type="entry name" value="EXTRACELLULAR TUNGSTATE BINDING PROTEIN"/>
    <property type="match status" value="1"/>
</dbReference>
<dbReference type="InterPro" id="IPR024370">
    <property type="entry name" value="PBP_domain"/>
</dbReference>
<feature type="chain" id="PRO_5041463534" evidence="1">
    <location>
        <begin position="21"/>
        <end position="273"/>
    </location>
</feature>
<evidence type="ECO:0000259" key="2">
    <source>
        <dbReference type="Pfam" id="PF12849"/>
    </source>
</evidence>
<evidence type="ECO:0000313" key="3">
    <source>
        <dbReference type="EMBL" id="BDU75161.1"/>
    </source>
</evidence>
<dbReference type="EMBL" id="AP027081">
    <property type="protein sequence ID" value="BDU75161.1"/>
    <property type="molecule type" value="Genomic_DNA"/>
</dbReference>
<dbReference type="PANTHER" id="PTHR37945:SF1">
    <property type="entry name" value="EXTRACELLULAR TUNGSTATE BINDING PROTEIN"/>
    <property type="match status" value="1"/>
</dbReference>
<reference evidence="3" key="1">
    <citation type="journal article" date="2023" name="Int. J. Syst. Evol. Microbiol.">
        <title>Mesoterricola silvestris gen. nov., sp. nov., Mesoterricola sediminis sp. nov., Geothrix oryzae sp. nov., Geothrix edaphica sp. nov., Geothrix rubra sp. nov., and Geothrix limicola sp. nov., six novel members of Acidobacteriota isolated from soils.</title>
        <authorList>
            <person name="Itoh H."/>
            <person name="Sugisawa Y."/>
            <person name="Mise K."/>
            <person name="Xu Z."/>
            <person name="Kuniyasu M."/>
            <person name="Ushijima N."/>
            <person name="Kawano K."/>
            <person name="Kobayashi E."/>
            <person name="Shiratori Y."/>
            <person name="Masuda Y."/>
            <person name="Senoo K."/>
        </authorList>
    </citation>
    <scope>NUCLEOTIDE SEQUENCE</scope>
    <source>
        <strain evidence="3">W786</strain>
    </source>
</reference>
<evidence type="ECO:0000313" key="4">
    <source>
        <dbReference type="Proteomes" id="UP001228113"/>
    </source>
</evidence>
<dbReference type="AlphaFoldDB" id="A0AA48GLA3"/>
<feature type="signal peptide" evidence="1">
    <location>
        <begin position="1"/>
        <end position="20"/>
    </location>
</feature>
<name>A0AA48GLA3_9BACT</name>
<protein>
    <submittedName>
        <fullName evidence="3">Tungsten ABC transporter substrate-binding protein</fullName>
    </submittedName>
</protein>
<accession>A0AA48GLA3</accession>
<keyword evidence="4" id="KW-1185">Reference proteome</keyword>
<organism evidence="3 4">
    <name type="scientific">Mesoterricola sediminis</name>
    <dbReference type="NCBI Taxonomy" id="2927980"/>
    <lineage>
        <taxon>Bacteria</taxon>
        <taxon>Pseudomonadati</taxon>
        <taxon>Acidobacteriota</taxon>
        <taxon>Holophagae</taxon>
        <taxon>Holophagales</taxon>
        <taxon>Holophagaceae</taxon>
        <taxon>Mesoterricola</taxon>
    </lineage>
</organism>
<dbReference type="KEGG" id="msea:METESE_01190"/>
<dbReference type="Pfam" id="PF12849">
    <property type="entry name" value="PBP_like_2"/>
    <property type="match status" value="1"/>
</dbReference>
<feature type="domain" description="PBP" evidence="2">
    <location>
        <begin position="18"/>
        <end position="245"/>
    </location>
</feature>
<sequence>MKNRFLALAAGLLMGLAAHAQGTIILATTTSTQDSGLLDVLVPTFERQTGIKVKTIAVGSGQAMAMGRKGEADVLLVHSPDAEKEFMKEGVGLRRLLVMHNDFVVVGPAADPSGLRGAHTALEAFRKLAEGKAPFVSRADNSGTHAQEKKLWKAAGFEPKGRAWYLETGQGMGATLNVAAEKKANTLTDRGTWLAVRKSMPGQTILVEGDTALANIYHVIELQPGRFPRVNAAGAKAFAEFLVSPKTQAIIRTFGVDTFGSPLFFPDAGKADN</sequence>
<dbReference type="RefSeq" id="WP_316410884.1">
    <property type="nucleotide sequence ID" value="NZ_AP027081.1"/>
</dbReference>
<keyword evidence="1" id="KW-0732">Signal</keyword>
<evidence type="ECO:0000256" key="1">
    <source>
        <dbReference type="SAM" id="SignalP"/>
    </source>
</evidence>